<protein>
    <submittedName>
        <fullName evidence="2">Uncharacterized protein</fullName>
    </submittedName>
</protein>
<feature type="compositionally biased region" description="Basic and acidic residues" evidence="1">
    <location>
        <begin position="13"/>
        <end position="29"/>
    </location>
</feature>
<evidence type="ECO:0000313" key="3">
    <source>
        <dbReference type="Proteomes" id="UP000236291"/>
    </source>
</evidence>
<sequence>MSQSSGSAQIKNKTADTVKTRSKSKKEESTIVVDATPISSIPA</sequence>
<dbReference type="EMBL" id="ASHM01221320">
    <property type="protein sequence ID" value="PNX68067.1"/>
    <property type="molecule type" value="Genomic_DNA"/>
</dbReference>
<name>A0A2K3KP30_TRIPR</name>
<comment type="caution">
    <text evidence="2">The sequence shown here is derived from an EMBL/GenBank/DDBJ whole genome shotgun (WGS) entry which is preliminary data.</text>
</comment>
<feature type="region of interest" description="Disordered" evidence="1">
    <location>
        <begin position="1"/>
        <end position="43"/>
    </location>
</feature>
<proteinExistence type="predicted"/>
<organism evidence="2 3">
    <name type="scientific">Trifolium pratense</name>
    <name type="common">Red clover</name>
    <dbReference type="NCBI Taxonomy" id="57577"/>
    <lineage>
        <taxon>Eukaryota</taxon>
        <taxon>Viridiplantae</taxon>
        <taxon>Streptophyta</taxon>
        <taxon>Embryophyta</taxon>
        <taxon>Tracheophyta</taxon>
        <taxon>Spermatophyta</taxon>
        <taxon>Magnoliopsida</taxon>
        <taxon>eudicotyledons</taxon>
        <taxon>Gunneridae</taxon>
        <taxon>Pentapetalae</taxon>
        <taxon>rosids</taxon>
        <taxon>fabids</taxon>
        <taxon>Fabales</taxon>
        <taxon>Fabaceae</taxon>
        <taxon>Papilionoideae</taxon>
        <taxon>50 kb inversion clade</taxon>
        <taxon>NPAAA clade</taxon>
        <taxon>Hologalegina</taxon>
        <taxon>IRL clade</taxon>
        <taxon>Trifolieae</taxon>
        <taxon>Trifolium</taxon>
    </lineage>
</organism>
<reference evidence="2 3" key="1">
    <citation type="journal article" date="2014" name="Am. J. Bot.">
        <title>Genome assembly and annotation for red clover (Trifolium pratense; Fabaceae).</title>
        <authorList>
            <person name="Istvanek J."/>
            <person name="Jaros M."/>
            <person name="Krenek A."/>
            <person name="Repkova J."/>
        </authorList>
    </citation>
    <scope>NUCLEOTIDE SEQUENCE [LARGE SCALE GENOMIC DNA]</scope>
    <source>
        <strain evidence="3">cv. Tatra</strain>
        <tissue evidence="2">Young leaves</tissue>
    </source>
</reference>
<evidence type="ECO:0000256" key="1">
    <source>
        <dbReference type="SAM" id="MobiDB-lite"/>
    </source>
</evidence>
<feature type="compositionally biased region" description="Polar residues" evidence="1">
    <location>
        <begin position="1"/>
        <end position="12"/>
    </location>
</feature>
<dbReference type="Proteomes" id="UP000236291">
    <property type="component" value="Unassembled WGS sequence"/>
</dbReference>
<evidence type="ECO:0000313" key="2">
    <source>
        <dbReference type="EMBL" id="PNX68067.1"/>
    </source>
</evidence>
<reference evidence="2 3" key="2">
    <citation type="journal article" date="2017" name="Front. Plant Sci.">
        <title>Gene Classification and Mining of Molecular Markers Useful in Red Clover (Trifolium pratense) Breeding.</title>
        <authorList>
            <person name="Istvanek J."/>
            <person name="Dluhosova J."/>
            <person name="Dluhos P."/>
            <person name="Patkova L."/>
            <person name="Nedelnik J."/>
            <person name="Repkova J."/>
        </authorList>
    </citation>
    <scope>NUCLEOTIDE SEQUENCE [LARGE SCALE GENOMIC DNA]</scope>
    <source>
        <strain evidence="3">cv. Tatra</strain>
        <tissue evidence="2">Young leaves</tissue>
    </source>
</reference>
<feature type="non-terminal residue" evidence="2">
    <location>
        <position position="43"/>
    </location>
</feature>
<accession>A0A2K3KP30</accession>
<dbReference type="AlphaFoldDB" id="A0A2K3KP30"/>
<gene>
    <name evidence="2" type="ORF">L195_g063808</name>
</gene>